<dbReference type="PANTHER" id="PTHR47962">
    <property type="entry name" value="ATP-DEPENDENT HELICASE LHR-RELATED-RELATED"/>
    <property type="match status" value="1"/>
</dbReference>
<evidence type="ECO:0000259" key="1">
    <source>
        <dbReference type="Pfam" id="PF08494"/>
    </source>
</evidence>
<dbReference type="GO" id="GO:0003677">
    <property type="term" value="F:DNA binding"/>
    <property type="evidence" value="ECO:0007669"/>
    <property type="project" value="TreeGrafter"/>
</dbReference>
<reference evidence="2" key="1">
    <citation type="submission" date="2014-09" db="EMBL/GenBank/DDBJ databases">
        <authorList>
            <person name="Probst J Alexander"/>
        </authorList>
    </citation>
    <scope>NUCLEOTIDE SEQUENCE</scope>
</reference>
<dbReference type="InterPro" id="IPR052511">
    <property type="entry name" value="ATP-dep_Helicase"/>
</dbReference>
<proteinExistence type="predicted"/>
<name>A0A098EDV1_9ZZZZ</name>
<evidence type="ECO:0000313" key="2">
    <source>
        <dbReference type="EMBL" id="CEG13691.1"/>
    </source>
</evidence>
<dbReference type="InterPro" id="IPR013701">
    <property type="entry name" value="Lhr-like_DEAD/DEAH_assoc"/>
</dbReference>
<dbReference type="Pfam" id="PF08494">
    <property type="entry name" value="DEAD_assoc"/>
    <property type="match status" value="1"/>
</dbReference>
<gene>
    <name evidence="2" type="ORF">MSIBF_A4490001</name>
</gene>
<accession>A0A098EDV1</accession>
<dbReference type="AlphaFoldDB" id="A0A098EDV1"/>
<dbReference type="GO" id="GO:0005524">
    <property type="term" value="F:ATP binding"/>
    <property type="evidence" value="ECO:0007669"/>
    <property type="project" value="InterPro"/>
</dbReference>
<protein>
    <recommendedName>
        <fullName evidence="1">Lhr-like DEAD/H associated domain-containing protein</fullName>
    </recommendedName>
</protein>
<dbReference type="EMBL" id="CCXY01000389">
    <property type="protein sequence ID" value="CEG13691.1"/>
    <property type="molecule type" value="Genomic_DNA"/>
</dbReference>
<dbReference type="PANTHER" id="PTHR47962:SF6">
    <property type="entry name" value="LARGE HELICASE-RELATED PROTEIN"/>
    <property type="match status" value="1"/>
</dbReference>
<dbReference type="GO" id="GO:0016887">
    <property type="term" value="F:ATP hydrolysis activity"/>
    <property type="evidence" value="ECO:0007669"/>
    <property type="project" value="TreeGrafter"/>
</dbReference>
<organism evidence="2">
    <name type="scientific">groundwater metagenome</name>
    <dbReference type="NCBI Taxonomy" id="717931"/>
    <lineage>
        <taxon>unclassified sequences</taxon>
        <taxon>metagenomes</taxon>
        <taxon>ecological metagenomes</taxon>
    </lineage>
</organism>
<feature type="domain" description="Lhr-like DEAD/H associated" evidence="1">
    <location>
        <begin position="1"/>
        <end position="93"/>
    </location>
</feature>
<sequence length="144" mass="17034">MTRRFRHCAGRSLMILRQYKGVQKSVGKQQFSSKILLNFVKELNENFPILKEARREVIEDFMDVKNAKKILKWIEEGKIKVEYINTTIPSPFAFNLIAQGYMDVLKYEERIEFIRRMHKAILESIKYKDTSDADENIGDIEENL</sequence>